<organism evidence="8 9">
    <name type="scientific">Chitinimonas arctica</name>
    <dbReference type="NCBI Taxonomy" id="2594795"/>
    <lineage>
        <taxon>Bacteria</taxon>
        <taxon>Pseudomonadati</taxon>
        <taxon>Pseudomonadota</taxon>
        <taxon>Betaproteobacteria</taxon>
        <taxon>Neisseriales</taxon>
        <taxon>Chitinibacteraceae</taxon>
        <taxon>Chitinimonas</taxon>
    </lineage>
</organism>
<evidence type="ECO:0000256" key="3">
    <source>
        <dbReference type="ARBA" id="ARBA00022448"/>
    </source>
</evidence>
<dbReference type="Gene3D" id="1.20.58.90">
    <property type="match status" value="1"/>
</dbReference>
<gene>
    <name evidence="8" type="ORF">FNU76_01190</name>
</gene>
<keyword evidence="6" id="KW-0843">Virulence</keyword>
<reference evidence="9" key="1">
    <citation type="submission" date="2019-07" db="EMBL/GenBank/DDBJ databases">
        <title>Chitinimonas sp. nov., isolated from Ny-Alesund, arctica soil.</title>
        <authorList>
            <person name="Xu Q."/>
            <person name="Peng F."/>
        </authorList>
    </citation>
    <scope>NUCLEOTIDE SEQUENCE [LARGE SCALE GENOMIC DNA]</scope>
    <source>
        <strain evidence="9">R3-44</strain>
    </source>
</reference>
<dbReference type="GO" id="GO:0030257">
    <property type="term" value="C:type III protein secretion system complex"/>
    <property type="evidence" value="ECO:0007669"/>
    <property type="project" value="InterPro"/>
</dbReference>
<evidence type="ECO:0000256" key="1">
    <source>
        <dbReference type="ARBA" id="ARBA00004241"/>
    </source>
</evidence>
<sequence>MDIESIVGNLERLTDQSGKSVQSMMTGDDLNNPAKLVKVQFALQQYSVFIGFNSAVMKMVKDMVMGIIAKI</sequence>
<keyword evidence="9" id="KW-1185">Reference proteome</keyword>
<evidence type="ECO:0000256" key="6">
    <source>
        <dbReference type="ARBA" id="ARBA00023026"/>
    </source>
</evidence>
<dbReference type="RefSeq" id="WP_143856000.1">
    <property type="nucleotide sequence ID" value="NZ_CP041730.1"/>
</dbReference>
<dbReference type="GO" id="GO:0009986">
    <property type="term" value="C:cell surface"/>
    <property type="evidence" value="ECO:0007669"/>
    <property type="project" value="UniProtKB-SubCell"/>
</dbReference>
<accession>A0A516SA96</accession>
<evidence type="ECO:0000256" key="4">
    <source>
        <dbReference type="ARBA" id="ARBA00022525"/>
    </source>
</evidence>
<dbReference type="GO" id="GO:0030254">
    <property type="term" value="P:protein secretion by the type III secretion system"/>
    <property type="evidence" value="ECO:0007669"/>
    <property type="project" value="InterPro"/>
</dbReference>
<keyword evidence="4" id="KW-0964">Secreted</keyword>
<dbReference type="SUPFAM" id="SSF140129">
    <property type="entry name" value="MxiH-like"/>
    <property type="match status" value="1"/>
</dbReference>
<dbReference type="Proteomes" id="UP000317550">
    <property type="component" value="Chromosome"/>
</dbReference>
<dbReference type="GO" id="GO:0005576">
    <property type="term" value="C:extracellular region"/>
    <property type="evidence" value="ECO:0007669"/>
    <property type="project" value="UniProtKB-SubCell"/>
</dbReference>
<dbReference type="NCBIfam" id="TIGR02105">
    <property type="entry name" value="III_needle"/>
    <property type="match status" value="1"/>
</dbReference>
<evidence type="ECO:0000256" key="5">
    <source>
        <dbReference type="ARBA" id="ARBA00022927"/>
    </source>
</evidence>
<dbReference type="KEGG" id="cari:FNU76_01190"/>
<name>A0A516SA96_9NEIS</name>
<comment type="subcellular location">
    <subcellularLocation>
        <location evidence="1">Cell surface</location>
    </subcellularLocation>
    <subcellularLocation>
        <location evidence="2">Secreted</location>
    </subcellularLocation>
</comment>
<keyword evidence="5" id="KW-0653">Protein transport</keyword>
<comment type="similarity">
    <text evidence="7">Belongs to the SctF family.</text>
</comment>
<evidence type="ECO:0000256" key="7">
    <source>
        <dbReference type="ARBA" id="ARBA00035658"/>
    </source>
</evidence>
<dbReference type="InterPro" id="IPR011841">
    <property type="entry name" value="T3SS_needle_YscF"/>
</dbReference>
<proteinExistence type="inferred from homology"/>
<dbReference type="InterPro" id="IPR021123">
    <property type="entry name" value="T3SS_needle-like"/>
</dbReference>
<evidence type="ECO:0000256" key="2">
    <source>
        <dbReference type="ARBA" id="ARBA00004613"/>
    </source>
</evidence>
<dbReference type="AlphaFoldDB" id="A0A516SA96"/>
<evidence type="ECO:0000313" key="9">
    <source>
        <dbReference type="Proteomes" id="UP000317550"/>
    </source>
</evidence>
<dbReference type="Pfam" id="PF09392">
    <property type="entry name" value="T3SS_needle_F"/>
    <property type="match status" value="1"/>
</dbReference>
<dbReference type="OrthoDB" id="6428648at2"/>
<dbReference type="EMBL" id="CP041730">
    <property type="protein sequence ID" value="QDQ25075.1"/>
    <property type="molecule type" value="Genomic_DNA"/>
</dbReference>
<dbReference type="InterPro" id="IPR037203">
    <property type="entry name" value="T3SS_needle-like_sf"/>
</dbReference>
<protein>
    <submittedName>
        <fullName evidence="8">Type III secretion system needle protein SsaG</fullName>
    </submittedName>
</protein>
<keyword evidence="3" id="KW-0813">Transport</keyword>
<evidence type="ECO:0000313" key="8">
    <source>
        <dbReference type="EMBL" id="QDQ25075.1"/>
    </source>
</evidence>